<dbReference type="GO" id="GO:0005829">
    <property type="term" value="C:cytosol"/>
    <property type="evidence" value="ECO:0007669"/>
    <property type="project" value="TreeGrafter"/>
</dbReference>
<dbReference type="NCBIfam" id="TIGR00177">
    <property type="entry name" value="molyb_syn"/>
    <property type="match status" value="1"/>
</dbReference>
<comment type="similarity">
    <text evidence="2 5">Belongs to the MoaB/Mog family.</text>
</comment>
<dbReference type="InterPro" id="IPR036425">
    <property type="entry name" value="MoaB/Mog-like_dom_sf"/>
</dbReference>
<evidence type="ECO:0000256" key="2">
    <source>
        <dbReference type="ARBA" id="ARBA00006112"/>
    </source>
</evidence>
<keyword evidence="8" id="KW-1185">Reference proteome</keyword>
<evidence type="ECO:0000256" key="1">
    <source>
        <dbReference type="ARBA" id="ARBA00005046"/>
    </source>
</evidence>
<dbReference type="InterPro" id="IPR012245">
    <property type="entry name" value="MoaB"/>
</dbReference>
<dbReference type="RefSeq" id="WP_096406094.1">
    <property type="nucleotide sequence ID" value="NZ_AP017372.2"/>
</dbReference>
<name>A0A0X8X650_HALHR</name>
<evidence type="ECO:0000313" key="7">
    <source>
        <dbReference type="EMBL" id="BAU56355.1"/>
    </source>
</evidence>
<keyword evidence="4 5" id="KW-0501">Molybdenum cofactor biosynthesis</keyword>
<evidence type="ECO:0000256" key="3">
    <source>
        <dbReference type="ARBA" id="ARBA00015262"/>
    </source>
</evidence>
<dbReference type="KEGG" id="hhk:HH1059_22850"/>
<dbReference type="CDD" id="cd00886">
    <property type="entry name" value="MogA_MoaB"/>
    <property type="match status" value="1"/>
</dbReference>
<dbReference type="EMBL" id="AP017372">
    <property type="protein sequence ID" value="BAU56355.1"/>
    <property type="molecule type" value="Genomic_DNA"/>
</dbReference>
<dbReference type="AlphaFoldDB" id="A0A0X8X650"/>
<dbReference type="UniPathway" id="UPA00344"/>
<evidence type="ECO:0000259" key="6">
    <source>
        <dbReference type="SMART" id="SM00852"/>
    </source>
</evidence>
<dbReference type="OrthoDB" id="9784492at2"/>
<dbReference type="InterPro" id="IPR008284">
    <property type="entry name" value="MoCF_biosynth_CS"/>
</dbReference>
<dbReference type="PROSITE" id="PS01078">
    <property type="entry name" value="MOCF_BIOSYNTHESIS_1"/>
    <property type="match status" value="1"/>
</dbReference>
<dbReference type="PIRSF" id="PIRSF006443">
    <property type="entry name" value="MoaB"/>
    <property type="match status" value="1"/>
</dbReference>
<evidence type="ECO:0000256" key="4">
    <source>
        <dbReference type="ARBA" id="ARBA00023150"/>
    </source>
</evidence>
<proteinExistence type="inferred from homology"/>
<dbReference type="InterPro" id="IPR001453">
    <property type="entry name" value="MoaB/Mog_dom"/>
</dbReference>
<organism evidence="7 8">
    <name type="scientific">Halorhodospira halochloris</name>
    <name type="common">Ectothiorhodospira halochloris</name>
    <dbReference type="NCBI Taxonomy" id="1052"/>
    <lineage>
        <taxon>Bacteria</taxon>
        <taxon>Pseudomonadati</taxon>
        <taxon>Pseudomonadota</taxon>
        <taxon>Gammaproteobacteria</taxon>
        <taxon>Chromatiales</taxon>
        <taxon>Ectothiorhodospiraceae</taxon>
        <taxon>Halorhodospira</taxon>
    </lineage>
</organism>
<dbReference type="PANTHER" id="PTHR43232:SF2">
    <property type="entry name" value="MOLYBDENUM COFACTOR BIOSYNTHESIS PROTEIN B"/>
    <property type="match status" value="1"/>
</dbReference>
<comment type="function">
    <text evidence="5">May be involved in the biosynthesis of molybdopterin.</text>
</comment>
<protein>
    <recommendedName>
        <fullName evidence="3 5">Molybdenum cofactor biosynthesis protein B</fullName>
    </recommendedName>
</protein>
<dbReference type="Pfam" id="PF00994">
    <property type="entry name" value="MoCF_biosynth"/>
    <property type="match status" value="1"/>
</dbReference>
<reference evidence="7" key="1">
    <citation type="submission" date="2016-02" db="EMBL/GenBank/DDBJ databases">
        <title>Halorhodospira halochloris DSM-1059 complete genome, version 2.</title>
        <authorList>
            <person name="Tsukatani Y."/>
        </authorList>
    </citation>
    <scope>NUCLEOTIDE SEQUENCE</scope>
    <source>
        <strain evidence="7">DSM 1059</strain>
    </source>
</reference>
<dbReference type="PANTHER" id="PTHR43232">
    <property type="entry name" value="MOLYBDENUM COFACTOR BIOSYNTHESIS PROTEIN B"/>
    <property type="match status" value="1"/>
</dbReference>
<comment type="pathway">
    <text evidence="1 5">Cofactor biosynthesis; molybdopterin biosynthesis.</text>
</comment>
<evidence type="ECO:0000313" key="8">
    <source>
        <dbReference type="Proteomes" id="UP000218890"/>
    </source>
</evidence>
<dbReference type="NCBIfam" id="TIGR02667">
    <property type="entry name" value="moaB_proteo"/>
    <property type="match status" value="1"/>
</dbReference>
<dbReference type="GO" id="GO:0006777">
    <property type="term" value="P:Mo-molybdopterin cofactor biosynthetic process"/>
    <property type="evidence" value="ECO:0007669"/>
    <property type="project" value="UniProtKB-UniRule"/>
</dbReference>
<sequence>MGSHNAKDFQALSMALLTVSDTRGLAEDTSGAALAERIEESGHKLNARDIVTDDLYSLRAVVAAWIADKSIDAIIINGGTGMTQRDVTPEAISPLFDRCIEGFGELFRHISFTEIGPATLQSRALAGIANATLIFAVPGSPGACCTAWDKILAHQLDARSKPCNFANLLPRIRVA</sequence>
<dbReference type="Gene3D" id="3.40.980.10">
    <property type="entry name" value="MoaB/Mog-like domain"/>
    <property type="match status" value="1"/>
</dbReference>
<gene>
    <name evidence="7" type="ORF">HH1059_22850</name>
</gene>
<accession>A0A0X8X650</accession>
<dbReference type="Proteomes" id="UP000218890">
    <property type="component" value="Chromosome"/>
</dbReference>
<dbReference type="SUPFAM" id="SSF53218">
    <property type="entry name" value="Molybdenum cofactor biosynthesis proteins"/>
    <property type="match status" value="1"/>
</dbReference>
<dbReference type="SMART" id="SM00852">
    <property type="entry name" value="MoCF_biosynth"/>
    <property type="match status" value="1"/>
</dbReference>
<dbReference type="InterPro" id="IPR013484">
    <property type="entry name" value="MoaB_proteobac"/>
</dbReference>
<feature type="domain" description="MoaB/Mog" evidence="6">
    <location>
        <begin position="15"/>
        <end position="159"/>
    </location>
</feature>
<evidence type="ECO:0000256" key="5">
    <source>
        <dbReference type="PIRNR" id="PIRNR006443"/>
    </source>
</evidence>